<gene>
    <name evidence="2" type="ORF">CLV84_3369</name>
</gene>
<dbReference type="AlphaFoldDB" id="A0A2S6I5L0"/>
<evidence type="ECO:0000256" key="1">
    <source>
        <dbReference type="SAM" id="SignalP"/>
    </source>
</evidence>
<sequence length="781" mass="83470">MIQKQLLAFLALIFSVSGIGAQSPCGTLTITNGDEVAICSGQTVELSVTTDIDNPTYSWSPASALVDPATDPSPRVRPTSSGFIRVRATGSNGCSVVDSVYFDVDRLVVPELIENTTVCEGTPIDLLQTPVTDVGNTIYTLRGGDSLLAVTDDPNFTFTLFKDTIFTLLARSENGECEVEQVVNINVTPARFDVQQDTVLACLGTDSITLSVATSATSVTWRPARFTGASTRGSSIRVLPTADITYYAEATINGCPRIDSVAVRLDSLPQDLSMMLEPEKDPYCQGDTFYVLSPVYDVGDFPLITHEWSPAPGLQSPDDLYNAVFIGQDTAELVRTTTNGACVDTTSITVNVVEPPVVTFEPANPVVCPGQELQITATFQSGEGTLSWEDPLGTLSCTDCLNPIATVQETTQYTIQTETDASDCSSELTYTIEVVPNLEPQLTEATLLCPGDTRQLIVGGVVPTYTYRITGGGIDVSDPATFVTPTETTTYTIETTSECGVSEQTIQLVLATDYTVEATAPTTVCAGQPLTLTAAVTPSEITGTYVWTLPSGVNQSGQRISVDDPAPGVYTVTFTDALGCTTATDTVTVEILGADLDPQVLITLPDGTVVPNGGSVFAGGSVTLEASVPGDLNFSYSWSGNYDPSSANGQTITVDIPRADGAPEPLSYTVTLTSEQGGCVFEATVFLNVEQSRVEVPDFFSPDSDGRNDRFRLFYNGTITDYTMIVYDRWGQKVFTSDDPQEGWDGTKDGTPQPADVYLYLAKFRQDGVELQEDGEVTLVR</sequence>
<proteinExistence type="predicted"/>
<evidence type="ECO:0000313" key="2">
    <source>
        <dbReference type="EMBL" id="PPK86442.1"/>
    </source>
</evidence>
<dbReference type="InterPro" id="IPR026341">
    <property type="entry name" value="T9SS_type_B"/>
</dbReference>
<dbReference type="RefSeq" id="WP_104420873.1">
    <property type="nucleotide sequence ID" value="NZ_PTJC01000006.1"/>
</dbReference>
<keyword evidence="3" id="KW-1185">Reference proteome</keyword>
<comment type="caution">
    <text evidence="2">The sequence shown here is derived from an EMBL/GenBank/DDBJ whole genome shotgun (WGS) entry which is preliminary data.</text>
</comment>
<feature type="chain" id="PRO_5015546830" evidence="1">
    <location>
        <begin position="22"/>
        <end position="781"/>
    </location>
</feature>
<dbReference type="OrthoDB" id="9765926at2"/>
<keyword evidence="1" id="KW-0732">Signal</keyword>
<evidence type="ECO:0000313" key="3">
    <source>
        <dbReference type="Proteomes" id="UP000237662"/>
    </source>
</evidence>
<dbReference type="InterPro" id="IPR013783">
    <property type="entry name" value="Ig-like_fold"/>
</dbReference>
<dbReference type="InterPro" id="IPR035986">
    <property type="entry name" value="PKD_dom_sf"/>
</dbReference>
<feature type="signal peptide" evidence="1">
    <location>
        <begin position="1"/>
        <end position="21"/>
    </location>
</feature>
<dbReference type="EMBL" id="PTJC01000006">
    <property type="protein sequence ID" value="PPK86442.1"/>
    <property type="molecule type" value="Genomic_DNA"/>
</dbReference>
<dbReference type="Gene3D" id="2.60.40.10">
    <property type="entry name" value="Immunoglobulins"/>
    <property type="match status" value="1"/>
</dbReference>
<protein>
    <submittedName>
        <fullName evidence="2">Gliding motility-associated-like protein</fullName>
    </submittedName>
</protein>
<dbReference type="Proteomes" id="UP000237662">
    <property type="component" value="Unassembled WGS sequence"/>
</dbReference>
<reference evidence="2 3" key="1">
    <citation type="submission" date="2018-02" db="EMBL/GenBank/DDBJ databases">
        <title>Genomic Encyclopedia of Archaeal and Bacterial Type Strains, Phase II (KMG-II): from individual species to whole genera.</title>
        <authorList>
            <person name="Goeker M."/>
        </authorList>
    </citation>
    <scope>NUCLEOTIDE SEQUENCE [LARGE SCALE GENOMIC DNA]</scope>
    <source>
        <strain evidence="2 3">DSM 29526</strain>
    </source>
</reference>
<name>A0A2S6I5L0_9BACT</name>
<accession>A0A2S6I5L0</accession>
<dbReference type="SUPFAM" id="SSF49299">
    <property type="entry name" value="PKD domain"/>
    <property type="match status" value="1"/>
</dbReference>
<organism evidence="2 3">
    <name type="scientific">Neolewinella xylanilytica</name>
    <dbReference type="NCBI Taxonomy" id="1514080"/>
    <lineage>
        <taxon>Bacteria</taxon>
        <taxon>Pseudomonadati</taxon>
        <taxon>Bacteroidota</taxon>
        <taxon>Saprospiria</taxon>
        <taxon>Saprospirales</taxon>
        <taxon>Lewinellaceae</taxon>
        <taxon>Neolewinella</taxon>
    </lineage>
</organism>
<dbReference type="NCBIfam" id="TIGR04131">
    <property type="entry name" value="Bac_Flav_CTERM"/>
    <property type="match status" value="1"/>
</dbReference>
<dbReference type="Pfam" id="PF13585">
    <property type="entry name" value="CHU_C"/>
    <property type="match status" value="1"/>
</dbReference>